<dbReference type="PROSITE" id="PS50977">
    <property type="entry name" value="HTH_TETR_2"/>
    <property type="match status" value="1"/>
</dbReference>
<comment type="caution">
    <text evidence="4">The sequence shown here is derived from an EMBL/GenBank/DDBJ whole genome shotgun (WGS) entry which is preliminary data.</text>
</comment>
<dbReference type="InterPro" id="IPR009057">
    <property type="entry name" value="Homeodomain-like_sf"/>
</dbReference>
<dbReference type="SUPFAM" id="SSF46689">
    <property type="entry name" value="Homeodomain-like"/>
    <property type="match status" value="1"/>
</dbReference>
<protein>
    <submittedName>
        <fullName evidence="4">TetR/AcrR family transcriptional regulator</fullName>
    </submittedName>
</protein>
<sequence length="240" mass="26804">MTCSVQPFETARRRAPRLAGDARRQQIVLAACEFFADHGFSGPTRDLAASIGVTQALLYRYFDSKTALIDAVFTEVLRSYWAGDALEMFRASAGQPMVNRIADVYGRLLPELTGIATRLFYRAGLDQHAGPVHRGASRNWPLWTEMLEEWRSEEGLLSLSIKPMLEGERSLLLAMHNAMFTIRVREHVLRVARTLSDADDIRQVAEVYDAGARAVMKKLHRVDASGPRAEFAEPAKDIAA</sequence>
<evidence type="ECO:0000256" key="1">
    <source>
        <dbReference type="ARBA" id="ARBA00023125"/>
    </source>
</evidence>
<dbReference type="Proteomes" id="UP000291613">
    <property type="component" value="Unassembled WGS sequence"/>
</dbReference>
<dbReference type="RefSeq" id="WP_131003003.1">
    <property type="nucleotide sequence ID" value="NZ_JBHSZR010000003.1"/>
</dbReference>
<dbReference type="InterPro" id="IPR001647">
    <property type="entry name" value="HTH_TetR"/>
</dbReference>
<evidence type="ECO:0000313" key="5">
    <source>
        <dbReference type="Proteomes" id="UP000291613"/>
    </source>
</evidence>
<dbReference type="Gene3D" id="1.10.357.10">
    <property type="entry name" value="Tetracycline Repressor, domain 2"/>
    <property type="match status" value="1"/>
</dbReference>
<feature type="domain" description="HTH tetR-type" evidence="3">
    <location>
        <begin position="21"/>
        <end position="80"/>
    </location>
</feature>
<accession>A0A4Q9GI00</accession>
<reference evidence="4 5" key="1">
    <citation type="submission" date="2019-02" db="EMBL/GenBank/DDBJ databases">
        <title>Hansschlegelia quercus sp. nov., a novel methylotrophic bacterium from buds of oak (Quercus robur L.).</title>
        <authorList>
            <person name="Agafonova N.V."/>
            <person name="Kaparullina E.N."/>
            <person name="Grouzdev D.S."/>
            <person name="Doronina N.V."/>
        </authorList>
    </citation>
    <scope>NUCLEOTIDE SEQUENCE [LARGE SCALE GENOMIC DNA]</scope>
    <source>
        <strain evidence="4 5">Dub</strain>
    </source>
</reference>
<evidence type="ECO:0000259" key="3">
    <source>
        <dbReference type="PROSITE" id="PS50977"/>
    </source>
</evidence>
<proteinExistence type="predicted"/>
<dbReference type="OrthoDB" id="7465645at2"/>
<dbReference type="PANTHER" id="PTHR30055">
    <property type="entry name" value="HTH-TYPE TRANSCRIPTIONAL REGULATOR RUTR"/>
    <property type="match status" value="1"/>
</dbReference>
<evidence type="ECO:0000256" key="2">
    <source>
        <dbReference type="PROSITE-ProRule" id="PRU00335"/>
    </source>
</evidence>
<dbReference type="Pfam" id="PF00440">
    <property type="entry name" value="TetR_N"/>
    <property type="match status" value="1"/>
</dbReference>
<keyword evidence="5" id="KW-1185">Reference proteome</keyword>
<name>A0A4Q9GI00_9HYPH</name>
<dbReference type="GO" id="GO:0000976">
    <property type="term" value="F:transcription cis-regulatory region binding"/>
    <property type="evidence" value="ECO:0007669"/>
    <property type="project" value="TreeGrafter"/>
</dbReference>
<dbReference type="InterPro" id="IPR050109">
    <property type="entry name" value="HTH-type_TetR-like_transc_reg"/>
</dbReference>
<gene>
    <name evidence="4" type="ORF">EYR15_08520</name>
</gene>
<organism evidence="4 5">
    <name type="scientific">Hansschlegelia quercus</name>
    <dbReference type="NCBI Taxonomy" id="2528245"/>
    <lineage>
        <taxon>Bacteria</taxon>
        <taxon>Pseudomonadati</taxon>
        <taxon>Pseudomonadota</taxon>
        <taxon>Alphaproteobacteria</taxon>
        <taxon>Hyphomicrobiales</taxon>
        <taxon>Methylopilaceae</taxon>
        <taxon>Hansschlegelia</taxon>
    </lineage>
</organism>
<keyword evidence="1 2" id="KW-0238">DNA-binding</keyword>
<dbReference type="EMBL" id="SIUB01000003">
    <property type="protein sequence ID" value="TBN53829.1"/>
    <property type="molecule type" value="Genomic_DNA"/>
</dbReference>
<feature type="DNA-binding region" description="H-T-H motif" evidence="2">
    <location>
        <begin position="43"/>
        <end position="62"/>
    </location>
</feature>
<dbReference type="AlphaFoldDB" id="A0A4Q9GI00"/>
<dbReference type="GO" id="GO:0003700">
    <property type="term" value="F:DNA-binding transcription factor activity"/>
    <property type="evidence" value="ECO:0007669"/>
    <property type="project" value="TreeGrafter"/>
</dbReference>
<evidence type="ECO:0000313" key="4">
    <source>
        <dbReference type="EMBL" id="TBN53829.1"/>
    </source>
</evidence>
<dbReference type="PANTHER" id="PTHR30055:SF181">
    <property type="entry name" value="BLR6905 PROTEIN"/>
    <property type="match status" value="1"/>
</dbReference>
<dbReference type="PRINTS" id="PR00455">
    <property type="entry name" value="HTHTETR"/>
</dbReference>